<dbReference type="AlphaFoldDB" id="U4LK29"/>
<gene>
    <name evidence="2" type="ORF">PCON_13217</name>
</gene>
<organism evidence="2 3">
    <name type="scientific">Pyronema omphalodes (strain CBS 100304)</name>
    <name type="common">Pyronema confluens</name>
    <dbReference type="NCBI Taxonomy" id="1076935"/>
    <lineage>
        <taxon>Eukaryota</taxon>
        <taxon>Fungi</taxon>
        <taxon>Dikarya</taxon>
        <taxon>Ascomycota</taxon>
        <taxon>Pezizomycotina</taxon>
        <taxon>Pezizomycetes</taxon>
        <taxon>Pezizales</taxon>
        <taxon>Pyronemataceae</taxon>
        <taxon>Pyronema</taxon>
    </lineage>
</organism>
<evidence type="ECO:0000313" key="3">
    <source>
        <dbReference type="Proteomes" id="UP000018144"/>
    </source>
</evidence>
<evidence type="ECO:0000313" key="2">
    <source>
        <dbReference type="EMBL" id="CCX32454.1"/>
    </source>
</evidence>
<dbReference type="Proteomes" id="UP000018144">
    <property type="component" value="Unassembled WGS sequence"/>
</dbReference>
<keyword evidence="3" id="KW-1185">Reference proteome</keyword>
<accession>U4LK29</accession>
<dbReference type="EMBL" id="HF935878">
    <property type="protein sequence ID" value="CCX32454.1"/>
    <property type="molecule type" value="Genomic_DNA"/>
</dbReference>
<feature type="region of interest" description="Disordered" evidence="1">
    <location>
        <begin position="11"/>
        <end position="43"/>
    </location>
</feature>
<reference evidence="2 3" key="1">
    <citation type="journal article" date="2013" name="PLoS Genet.">
        <title>The genome and development-dependent transcriptomes of Pyronema confluens: a window into fungal evolution.</title>
        <authorList>
            <person name="Traeger S."/>
            <person name="Altegoer F."/>
            <person name="Freitag M."/>
            <person name="Gabaldon T."/>
            <person name="Kempken F."/>
            <person name="Kumar A."/>
            <person name="Marcet-Houben M."/>
            <person name="Poggeler S."/>
            <person name="Stajich J.E."/>
            <person name="Nowrousian M."/>
        </authorList>
    </citation>
    <scope>NUCLEOTIDE SEQUENCE [LARGE SCALE GENOMIC DNA]</scope>
    <source>
        <strain evidence="3">CBS 100304</strain>
        <tissue evidence="2">Vegetative mycelium</tissue>
    </source>
</reference>
<name>U4LK29_PYROM</name>
<protein>
    <submittedName>
        <fullName evidence="2">Uncharacterized protein</fullName>
    </submittedName>
</protein>
<proteinExistence type="predicted"/>
<evidence type="ECO:0000256" key="1">
    <source>
        <dbReference type="SAM" id="MobiDB-lite"/>
    </source>
</evidence>
<sequence>MWCSLSDGLRSLKSSGHSSKYRLNFSSQHHLPPSSNPPYHTLP</sequence>